<dbReference type="STRING" id="440514.SAMN04488010_3649"/>
<name>A0A1I6KHE9_9FLAO</name>
<sequence>VALVDNLDGTYTFTNAAGIDTTISDTSISTMLDNGNGTYTYTDEAGFASIINTNGIVVSNLVAGNRIATLTEADGTFSDINETITSIADNGDGTVTFTREDTSTQTISKSQLTDNGNGTFTFNNGDGTPVSFVGTDDQNADEVNLATPIDVDGDAVNETTVEEAIADIVANSSDNQDLTGANLNGSNQLQIDIQRGASTTVDLSSLSETVIAGSGAVTVNDDGNGNYTVNSTDTDEDETNELAVLASGPPSTNGVNSGDTYVDTDNGQLYAWDGTTWQQVGGSAAPDADPDPENELSDVSLTNTTLELTNPAPGAIGVDLNNTFATDTELSDAITASEALDLDKDDQNELQDLEDVLTRDPSAGGIVITDVGTPINANDAVNKAYVDNLADDDVSVTNTAAGNRIATISEPGITAVDINESVTTLSDANADGIFEYVSENNTTTSFDGTDDQNASEVNLATPIDVDGDTINETTVEEAIADLANNSSDNQNLTGATLNGSNQLQIDIDRGSSTTVDLSSLSETVTAGTGAITVDDDGNGNYTVNSTDFDEDETNEIQDLSYDASTQTLNITNNPTATDIDLSGLVNTDEQDLELIGDNLTLTNDPTGAAIDLSDYRETVVGTGDISVTDDGSGNFTVNYVDGDNDSTNELTQRGNGGPTGTPAEGTTYVDTDSGQLYVFDLGAWQQVGGSAIPGDASDTNELITSFGVIGTNLRITEAGTDFDVPLSSLGTDEQDLELTGDNLTLTNDPTGAAIDLSDYRETVVGTNDITVTDDGSGNFTVDYVDGDKSNTNEIQNAAQVGIADGANNFTSTDVEGALAELASNSTDNQDLSLTGDNLTLTNDPTATAIDLSDYRETVVGTNDITVTDDGSGNFTVDYVDGDKSDTNEIQNAAQAGDNLTLTNDPTATAIDLSDYRETVVGTNDITVTDDGNGNFTVDYVDGDKSDTNEIQNAAQVGIADGANNFTSTDVEGALAELATKTDDDITGAVLDSSNELTISEGTTDVTVDLSSLNETVVGINDITVTDDGSGNFTVDYLDGDKSDTNEIQDLELTGDNLTLTNDPTATAIDLSDYRETVVGTNDISVSDDGNGNYTVDYVDGDNDSTNELTQRGTGGPTGTPAEGTTYVDTASGQLYVYDSGAWQPVGGSAVPGDASDTNELITSFGVVGSNLRITEAGNDFDVPLSSLGTDEQDLELTGDNLTLTNDPTGAAIDLSDYRETVVGTNDITVTDDGSGNFTVDYVDGDKSDTNEIQDLELTGDNLTLTNDPTATAIDLSDYRETVVGANDITVTNDGNGNYTVDYVDGDNDSTNELTVTGSGGPSGTATTGTTYVDTDTGQLYVYDGTWQQVGGSATPAADIVTTLSTADNITYTYISENNTSTSFDGTDDQNAAQVGIADGANNFTSTDVEGALAELATNSTDNQDLSLTGDNLTLTNDPTATAIDLSGYRETVVGTNDITVTDDGSGNFTVDYVDGDKSDTNEIQNAAQVGIADGANNFTSTDVEGALAELATKTDDDITGAVLDGSNELTISEGTTDVTVDLSSLNETVVGTND</sequence>
<feature type="non-terminal residue" evidence="2">
    <location>
        <position position="1"/>
    </location>
</feature>
<keyword evidence="3" id="KW-1185">Reference proteome</keyword>
<dbReference type="Proteomes" id="UP000199462">
    <property type="component" value="Unassembled WGS sequence"/>
</dbReference>
<feature type="region of interest" description="Disordered" evidence="1">
    <location>
        <begin position="1099"/>
        <end position="1122"/>
    </location>
</feature>
<dbReference type="EMBL" id="FOYX01000005">
    <property type="protein sequence ID" value="SFR90290.1"/>
    <property type="molecule type" value="Genomic_DNA"/>
</dbReference>
<evidence type="ECO:0000256" key="1">
    <source>
        <dbReference type="SAM" id="MobiDB-lite"/>
    </source>
</evidence>
<gene>
    <name evidence="2" type="ORF">SAMN04488010_3649</name>
</gene>
<organism evidence="2 3">
    <name type="scientific">Maribacter stanieri</name>
    <dbReference type="NCBI Taxonomy" id="440514"/>
    <lineage>
        <taxon>Bacteria</taxon>
        <taxon>Pseudomonadati</taxon>
        <taxon>Bacteroidota</taxon>
        <taxon>Flavobacteriia</taxon>
        <taxon>Flavobacteriales</taxon>
        <taxon>Flavobacteriaceae</taxon>
        <taxon>Maribacter</taxon>
    </lineage>
</organism>
<accession>A0A1I6KHE9</accession>
<proteinExistence type="predicted"/>
<evidence type="ECO:0000313" key="3">
    <source>
        <dbReference type="Proteomes" id="UP000199462"/>
    </source>
</evidence>
<feature type="non-terminal residue" evidence="2">
    <location>
        <position position="1554"/>
    </location>
</feature>
<feature type="region of interest" description="Disordered" evidence="1">
    <location>
        <begin position="642"/>
        <end position="663"/>
    </location>
</feature>
<dbReference type="RefSeq" id="WP_177214977.1">
    <property type="nucleotide sequence ID" value="NZ_FOYX01000005.1"/>
</dbReference>
<reference evidence="3" key="1">
    <citation type="submission" date="2016-10" db="EMBL/GenBank/DDBJ databases">
        <authorList>
            <person name="Varghese N."/>
            <person name="Submissions S."/>
        </authorList>
    </citation>
    <scope>NUCLEOTIDE SEQUENCE [LARGE SCALE GENOMIC DNA]</scope>
    <source>
        <strain evidence="3">DSM 19891</strain>
    </source>
</reference>
<evidence type="ECO:0000313" key="2">
    <source>
        <dbReference type="EMBL" id="SFR90290.1"/>
    </source>
</evidence>
<protein>
    <submittedName>
        <fullName evidence="2">Uncharacterized protein</fullName>
    </submittedName>
</protein>